<name>A0AAU8NHK8_9BACL</name>
<sequence length="315" mass="36584">MNIIHAFQDTVVRGDHRGMIDLLKKYEQSSKLSVNERGWVYWNVSDGYALLREPEPLYTNQRAFFEWGKEYLAPEQLHWIVSDSTQALSLSLGHYFDYWIDWYQYACTHAPKLECNRGVRFESHRALCGTFWVLERYSAMADALENMKQLIEEDELWSNILFARITYYKQRLAYLYHSSDDERAEADLLLDETMHLVDKIDWSLLKPVKDNHIIGSWEDLNTARNSERDIHIALNNLACILADINKTGQSVKLFRQLQDSGYALNGYAFSKYIYGVWKAEGTGAVQKTLAANDHKISELMQHSPVLSELKDQLGV</sequence>
<dbReference type="RefSeq" id="WP_366296407.1">
    <property type="nucleotide sequence ID" value="NZ_CP159992.1"/>
</dbReference>
<protein>
    <submittedName>
        <fullName evidence="1">Uncharacterized protein</fullName>
    </submittedName>
</protein>
<dbReference type="AlphaFoldDB" id="A0AAU8NHK8"/>
<gene>
    <name evidence="1" type="ORF">ABXS70_14115</name>
</gene>
<evidence type="ECO:0000313" key="1">
    <source>
        <dbReference type="EMBL" id="XCP97756.1"/>
    </source>
</evidence>
<dbReference type="EMBL" id="CP159992">
    <property type="protein sequence ID" value="XCP97756.1"/>
    <property type="molecule type" value="Genomic_DNA"/>
</dbReference>
<accession>A0AAU8NHK8</accession>
<proteinExistence type="predicted"/>
<reference evidence="1" key="1">
    <citation type="submission" date="2024-05" db="EMBL/GenBank/DDBJ databases">
        <title>Draft genome assemblies of 36 bacteria isolated from hibernating arctic ground squirrels.</title>
        <authorList>
            <person name="McKee H."/>
            <person name="Mullen L."/>
            <person name="Drown D.M."/>
            <person name="Duddleston K.N."/>
        </authorList>
    </citation>
    <scope>NUCLEOTIDE SEQUENCE</scope>
    <source>
        <strain evidence="1">AN1007</strain>
    </source>
</reference>
<organism evidence="1">
    <name type="scientific">Paenibacillus sp. AN1007</name>
    <dbReference type="NCBI Taxonomy" id="3151385"/>
    <lineage>
        <taxon>Bacteria</taxon>
        <taxon>Bacillati</taxon>
        <taxon>Bacillota</taxon>
        <taxon>Bacilli</taxon>
        <taxon>Bacillales</taxon>
        <taxon>Paenibacillaceae</taxon>
        <taxon>Paenibacillus</taxon>
    </lineage>
</organism>